<evidence type="ECO:0000256" key="3">
    <source>
        <dbReference type="ARBA" id="ARBA00022618"/>
    </source>
</evidence>
<dbReference type="InterPro" id="IPR050487">
    <property type="entry name" value="FtsQ_DivIB"/>
</dbReference>
<dbReference type="GO" id="GO:0032153">
    <property type="term" value="C:cell division site"/>
    <property type="evidence" value="ECO:0007669"/>
    <property type="project" value="UniProtKB-UniRule"/>
</dbReference>
<evidence type="ECO:0000256" key="9">
    <source>
        <dbReference type="SAM" id="MobiDB-lite"/>
    </source>
</evidence>
<feature type="domain" description="POTRA" evidence="10">
    <location>
        <begin position="62"/>
        <end position="130"/>
    </location>
</feature>
<dbReference type="GO" id="GO:0043093">
    <property type="term" value="P:FtsZ-dependent cytokinesis"/>
    <property type="evidence" value="ECO:0007669"/>
    <property type="project" value="UniProtKB-UniRule"/>
</dbReference>
<evidence type="ECO:0000313" key="11">
    <source>
        <dbReference type="EMBL" id="RUS55423.1"/>
    </source>
</evidence>
<protein>
    <recommendedName>
        <fullName evidence="8">Cell division protein DivIB</fullName>
    </recommendedName>
</protein>
<keyword evidence="7 8" id="KW-0131">Cell cycle</keyword>
<sequence length="261" mass="29873">MEKIIEFSKLQEAANDTTSSNKPKKKKRPPKKMNKHTKKFAIIMSILAVCLLALLYLQLPISHIDNVTVKGATLKSAEYYEQQSDLHAGDSLWGYKNRVIEKRLSQEKTVKKAVVSRVWPSDIHVKITEYKPVAYVRDSTNRIEYVLENGVILPTPKDITEIDMPIMTGFSNEEKRQNAVKQLSQLDAELLHSISEISPNTEKKYGEYAKLYMTDGNIVYIDVKNLAYKLQYYPAMVQRAKKGGTQKGVYNMEVANSFKKY</sequence>
<gene>
    <name evidence="8" type="primary">divIB</name>
    <name evidence="11" type="ORF">QI30_10820</name>
</gene>
<evidence type="ECO:0000313" key="12">
    <source>
        <dbReference type="Proteomes" id="UP000288623"/>
    </source>
</evidence>
<dbReference type="InterPro" id="IPR005548">
    <property type="entry name" value="Cell_div_FtsQ/DivIB_C"/>
</dbReference>
<dbReference type="HAMAP" id="MF_00912">
    <property type="entry name" value="DivIB"/>
    <property type="match status" value="1"/>
</dbReference>
<dbReference type="Proteomes" id="UP000288623">
    <property type="component" value="Unassembled WGS sequence"/>
</dbReference>
<keyword evidence="6 8" id="KW-0472">Membrane</keyword>
<evidence type="ECO:0000256" key="7">
    <source>
        <dbReference type="ARBA" id="ARBA00023306"/>
    </source>
</evidence>
<dbReference type="OrthoDB" id="1819027at2"/>
<dbReference type="RefSeq" id="WP_126990802.1">
    <property type="nucleotide sequence ID" value="NZ_JTFC01000031.1"/>
</dbReference>
<dbReference type="PROSITE" id="PS51779">
    <property type="entry name" value="POTRA"/>
    <property type="match status" value="1"/>
</dbReference>
<keyword evidence="4 8" id="KW-0812">Transmembrane</keyword>
<name>A0A433RTE1_9BACL</name>
<organism evidence="11 12">
    <name type="scientific">Candidatus Kurthia intestinigallinarum</name>
    <dbReference type="NCBI Taxonomy" id="1562256"/>
    <lineage>
        <taxon>Bacteria</taxon>
        <taxon>Bacillati</taxon>
        <taxon>Bacillota</taxon>
        <taxon>Bacilli</taxon>
        <taxon>Bacillales</taxon>
        <taxon>Caryophanaceae</taxon>
        <taxon>Kurthia</taxon>
    </lineage>
</organism>
<reference evidence="11 12" key="1">
    <citation type="submission" date="2014-11" db="EMBL/GenBank/DDBJ databases">
        <title>Genome sequence and analysis of novel Kurthia sp.</title>
        <authorList>
            <person name="Lawson J.N."/>
            <person name="Gonzalez J.E."/>
            <person name="Rinauldi L."/>
            <person name="Xuan Z."/>
            <person name="Firman A."/>
            <person name="Shaddox L."/>
            <person name="Trudeau A."/>
            <person name="Shah S."/>
            <person name="Reiman D."/>
        </authorList>
    </citation>
    <scope>NUCLEOTIDE SEQUENCE [LARGE SCALE GENOMIC DNA]</scope>
    <source>
        <strain evidence="11 12">3B1D</strain>
    </source>
</reference>
<feature type="compositionally biased region" description="Basic residues" evidence="9">
    <location>
        <begin position="22"/>
        <end position="34"/>
    </location>
</feature>
<evidence type="ECO:0000256" key="1">
    <source>
        <dbReference type="ARBA" id="ARBA00004370"/>
    </source>
</evidence>
<evidence type="ECO:0000256" key="2">
    <source>
        <dbReference type="ARBA" id="ARBA00022475"/>
    </source>
</evidence>
<proteinExistence type="inferred from homology"/>
<evidence type="ECO:0000256" key="5">
    <source>
        <dbReference type="ARBA" id="ARBA00022989"/>
    </source>
</evidence>
<dbReference type="InterPro" id="IPR013685">
    <property type="entry name" value="POTRA_FtsQ_type"/>
</dbReference>
<comment type="similarity">
    <text evidence="8">Belongs to the FtsQ/DivIB family. DivIB subfamily.</text>
</comment>
<dbReference type="EMBL" id="JTFC01000031">
    <property type="protein sequence ID" value="RUS55423.1"/>
    <property type="molecule type" value="Genomic_DNA"/>
</dbReference>
<dbReference type="GO" id="GO:0005886">
    <property type="term" value="C:plasma membrane"/>
    <property type="evidence" value="ECO:0007669"/>
    <property type="project" value="UniProtKB-SubCell"/>
</dbReference>
<comment type="caution">
    <text evidence="11">The sequence shown here is derived from an EMBL/GenBank/DDBJ whole genome shotgun (WGS) entry which is preliminary data.</text>
</comment>
<comment type="subcellular location">
    <subcellularLocation>
        <location evidence="8">Cell membrane</location>
        <topology evidence="8">Single-pass type II membrane protein</topology>
    </subcellularLocation>
    <subcellularLocation>
        <location evidence="1">Membrane</location>
    </subcellularLocation>
    <text evidence="8">Localizes to the division septum.</text>
</comment>
<keyword evidence="3 8" id="KW-0132">Cell division</keyword>
<feature type="region of interest" description="Disordered" evidence="9">
    <location>
        <begin position="1"/>
        <end position="34"/>
    </location>
</feature>
<keyword evidence="5 8" id="KW-1133">Transmembrane helix</keyword>
<evidence type="ECO:0000259" key="10">
    <source>
        <dbReference type="PROSITE" id="PS51779"/>
    </source>
</evidence>
<evidence type="ECO:0000256" key="8">
    <source>
        <dbReference type="HAMAP-Rule" id="MF_00912"/>
    </source>
</evidence>
<dbReference type="Pfam" id="PF08478">
    <property type="entry name" value="POTRA_1"/>
    <property type="match status" value="1"/>
</dbReference>
<keyword evidence="2 8" id="KW-1003">Cell membrane</keyword>
<dbReference type="Pfam" id="PF03799">
    <property type="entry name" value="FtsQ_DivIB_C"/>
    <property type="match status" value="1"/>
</dbReference>
<dbReference type="PANTHER" id="PTHR37820">
    <property type="entry name" value="CELL DIVISION PROTEIN DIVIB"/>
    <property type="match status" value="1"/>
</dbReference>
<dbReference type="Gene3D" id="3.40.50.10960">
    <property type="match status" value="1"/>
</dbReference>
<dbReference type="InterPro" id="IPR034746">
    <property type="entry name" value="POTRA"/>
</dbReference>
<comment type="function">
    <text evidence="8">Cell division protein that may be involved in stabilizing or promoting the assembly of the division complex.</text>
</comment>
<accession>A0A433RTE1</accession>
<dbReference type="AlphaFoldDB" id="A0A433RTE1"/>
<evidence type="ECO:0000256" key="4">
    <source>
        <dbReference type="ARBA" id="ARBA00022692"/>
    </source>
</evidence>
<dbReference type="PANTHER" id="PTHR37820:SF1">
    <property type="entry name" value="CELL DIVISION PROTEIN FTSQ"/>
    <property type="match status" value="1"/>
</dbReference>
<keyword evidence="12" id="KW-1185">Reference proteome</keyword>
<dbReference type="Gene3D" id="3.10.20.310">
    <property type="entry name" value="membrane protein fhac"/>
    <property type="match status" value="1"/>
</dbReference>
<evidence type="ECO:0000256" key="6">
    <source>
        <dbReference type="ARBA" id="ARBA00023136"/>
    </source>
</evidence>
<dbReference type="InterPro" id="IPR026580">
    <property type="entry name" value="DivIB"/>
</dbReference>
<feature type="transmembrane region" description="Helical" evidence="8">
    <location>
        <begin position="40"/>
        <end position="59"/>
    </location>
</feature>